<feature type="domain" description="B box-type" evidence="6">
    <location>
        <begin position="64"/>
        <end position="111"/>
    </location>
</feature>
<gene>
    <name evidence="7" type="ORF">ZIOFF_068990</name>
</gene>
<comment type="caution">
    <text evidence="7">The sequence shown here is derived from an EMBL/GenBank/DDBJ whole genome shotgun (WGS) entry which is preliminary data.</text>
</comment>
<evidence type="ECO:0000256" key="1">
    <source>
        <dbReference type="ARBA" id="ARBA00022723"/>
    </source>
</evidence>
<dbReference type="SMART" id="SM00336">
    <property type="entry name" value="BBOX"/>
    <property type="match status" value="2"/>
</dbReference>
<proteinExistence type="predicted"/>
<dbReference type="InterPro" id="IPR045281">
    <property type="entry name" value="CONSTANS-like"/>
</dbReference>
<reference evidence="7 8" key="1">
    <citation type="submission" date="2020-08" db="EMBL/GenBank/DDBJ databases">
        <title>Plant Genome Project.</title>
        <authorList>
            <person name="Zhang R.-G."/>
        </authorList>
    </citation>
    <scope>NUCLEOTIDE SEQUENCE [LARGE SCALE GENOMIC DNA]</scope>
    <source>
        <tissue evidence="7">Rhizome</tissue>
    </source>
</reference>
<dbReference type="Proteomes" id="UP000734854">
    <property type="component" value="Unassembled WGS sequence"/>
</dbReference>
<feature type="region of interest" description="Disordered" evidence="5">
    <location>
        <begin position="316"/>
        <end position="343"/>
    </location>
</feature>
<organism evidence="7 8">
    <name type="scientific">Zingiber officinale</name>
    <name type="common">Ginger</name>
    <name type="synonym">Amomum zingiber</name>
    <dbReference type="NCBI Taxonomy" id="94328"/>
    <lineage>
        <taxon>Eukaryota</taxon>
        <taxon>Viridiplantae</taxon>
        <taxon>Streptophyta</taxon>
        <taxon>Embryophyta</taxon>
        <taxon>Tracheophyta</taxon>
        <taxon>Spermatophyta</taxon>
        <taxon>Magnoliopsida</taxon>
        <taxon>Liliopsida</taxon>
        <taxon>Zingiberales</taxon>
        <taxon>Zingiberaceae</taxon>
        <taxon>Zingiber</taxon>
    </lineage>
</organism>
<dbReference type="GO" id="GO:0005634">
    <property type="term" value="C:nucleus"/>
    <property type="evidence" value="ECO:0007669"/>
    <property type="project" value="TreeGrafter"/>
</dbReference>
<dbReference type="CDD" id="cd19821">
    <property type="entry name" value="Bbox1_BBX-like"/>
    <property type="match status" value="2"/>
</dbReference>
<dbReference type="PROSITE" id="PS50119">
    <property type="entry name" value="ZF_BBOX"/>
    <property type="match status" value="2"/>
</dbReference>
<dbReference type="GO" id="GO:0003700">
    <property type="term" value="F:DNA-binding transcription factor activity"/>
    <property type="evidence" value="ECO:0007669"/>
    <property type="project" value="TreeGrafter"/>
</dbReference>
<evidence type="ECO:0000313" key="7">
    <source>
        <dbReference type="EMBL" id="KAG6471547.1"/>
    </source>
</evidence>
<evidence type="ECO:0000259" key="6">
    <source>
        <dbReference type="PROSITE" id="PS50119"/>
    </source>
</evidence>
<keyword evidence="2 4" id="KW-0863">Zinc-finger</keyword>
<feature type="compositionally biased region" description="Basic and acidic residues" evidence="5">
    <location>
        <begin position="273"/>
        <end position="282"/>
    </location>
</feature>
<evidence type="ECO:0000256" key="2">
    <source>
        <dbReference type="ARBA" id="ARBA00022771"/>
    </source>
</evidence>
<name>A0A8J5ECD1_ZINOF</name>
<dbReference type="PANTHER" id="PTHR31319:SF77">
    <property type="entry name" value="ZINC FINGER PROTEIN CONSTANS-LIKE 4"/>
    <property type="match status" value="1"/>
</dbReference>
<accession>A0A8J5ECD1</accession>
<feature type="domain" description="B box-type" evidence="6">
    <location>
        <begin position="21"/>
        <end position="68"/>
    </location>
</feature>
<evidence type="ECO:0000256" key="4">
    <source>
        <dbReference type="PROSITE-ProRule" id="PRU00024"/>
    </source>
</evidence>
<dbReference type="InterPro" id="IPR049808">
    <property type="entry name" value="CONSTANS-like_Bbox1"/>
</dbReference>
<dbReference type="AlphaFoldDB" id="A0A8J5ECD1"/>
<sequence>MANGGEVKKEGGAPPRGAAAASSKLCDACGLNPALLHCRADSAFLCGACDATVHGANGLASRHARAWLCEVCEAAPAAVICKADAAALCASCDADIHAANPLARRHQRLPLSPFLGPAASARASFLHDDDDDAYSLVHQEAVPTQFFFSDADADAYLDLDYNTSEEEPKAANGADPSCILTPACGYSDLNVTGSKPEPDVSFGHSESSEAAVVPDVSQVPAAAGLPSTYPEASREEREARLMRYREKRKSRRFEKTISKTGLLASNEKDLSFCDKEGKKSSNESEETSAAFGGAKAQEAQDGCAWVSGRSRAVSESFPHNPDFHRAQTEHGATSPRRCSPDRWGKLKRQASHVTLLSSMIRIQKHKNSCLDETLVQQPRDGRSYVDPDIRSIVICTGCIALNLIRTLTYAFRNCVAIPILINRIHNIHGLS</sequence>
<dbReference type="InterPro" id="IPR000315">
    <property type="entry name" value="Znf_B-box"/>
</dbReference>
<dbReference type="GO" id="GO:0009909">
    <property type="term" value="P:regulation of flower development"/>
    <property type="evidence" value="ECO:0007669"/>
    <property type="project" value="InterPro"/>
</dbReference>
<feature type="region of interest" description="Disordered" evidence="5">
    <location>
        <begin position="273"/>
        <end position="295"/>
    </location>
</feature>
<keyword evidence="1" id="KW-0479">Metal-binding</keyword>
<evidence type="ECO:0000313" key="8">
    <source>
        <dbReference type="Proteomes" id="UP000734854"/>
    </source>
</evidence>
<keyword evidence="3" id="KW-0862">Zinc</keyword>
<evidence type="ECO:0000256" key="3">
    <source>
        <dbReference type="ARBA" id="ARBA00022833"/>
    </source>
</evidence>
<dbReference type="PANTHER" id="PTHR31319">
    <property type="entry name" value="ZINC FINGER PROTEIN CONSTANS-LIKE 4"/>
    <property type="match status" value="1"/>
</dbReference>
<evidence type="ECO:0000256" key="5">
    <source>
        <dbReference type="SAM" id="MobiDB-lite"/>
    </source>
</evidence>
<dbReference type="GO" id="GO:2000028">
    <property type="term" value="P:regulation of photoperiodism, flowering"/>
    <property type="evidence" value="ECO:0007669"/>
    <property type="project" value="TreeGrafter"/>
</dbReference>
<dbReference type="EMBL" id="JACMSC010000020">
    <property type="protein sequence ID" value="KAG6471547.1"/>
    <property type="molecule type" value="Genomic_DNA"/>
</dbReference>
<keyword evidence="8" id="KW-1185">Reference proteome</keyword>
<dbReference type="Pfam" id="PF00643">
    <property type="entry name" value="zf-B_box"/>
    <property type="match status" value="2"/>
</dbReference>
<protein>
    <recommendedName>
        <fullName evidence="6">B box-type domain-containing protein</fullName>
    </recommendedName>
</protein>
<dbReference type="GO" id="GO:0008270">
    <property type="term" value="F:zinc ion binding"/>
    <property type="evidence" value="ECO:0007669"/>
    <property type="project" value="UniProtKB-KW"/>
</dbReference>